<gene>
    <name evidence="1" type="ORF">LVJ77_06470</name>
</gene>
<evidence type="ECO:0008006" key="3">
    <source>
        <dbReference type="Google" id="ProtNLM"/>
    </source>
</evidence>
<dbReference type="InterPro" id="IPR029044">
    <property type="entry name" value="Nucleotide-diphossugar_trans"/>
</dbReference>
<dbReference type="Gene3D" id="3.90.550.10">
    <property type="entry name" value="Spore Coat Polysaccharide Biosynthesis Protein SpsA, Chain A"/>
    <property type="match status" value="1"/>
</dbReference>
<dbReference type="AlphaFoldDB" id="A0A8T9MVF2"/>
<accession>A0A8T9MVF2</accession>
<reference evidence="1" key="2">
    <citation type="journal article" date="2022" name="Res Sq">
        <title>Evolution of multicellular longitudinally dividing oral cavity symbionts (Neisseriaceae).</title>
        <authorList>
            <person name="Nyongesa S."/>
            <person name="Weber P."/>
            <person name="Bernet E."/>
            <person name="Pullido F."/>
            <person name="Nieckarz M."/>
            <person name="Delaby M."/>
            <person name="Nieves C."/>
            <person name="Viehboeck T."/>
            <person name="Krause N."/>
            <person name="Rivera-Millot A."/>
            <person name="Nakamura A."/>
            <person name="Vischer N."/>
            <person name="VanNieuwenhze M."/>
            <person name="Brun Y."/>
            <person name="Cava F."/>
            <person name="Bulgheresi S."/>
            <person name="Veyrier F."/>
        </authorList>
    </citation>
    <scope>NUCLEOTIDE SEQUENCE</scope>
    <source>
        <strain evidence="1">17694</strain>
    </source>
</reference>
<name>A0A8T9MVF2_9NEIS</name>
<protein>
    <recommendedName>
        <fullName evidence="3">Glycosyltransferase</fullName>
    </recommendedName>
</protein>
<sequence>MSRAALPVSATVLTKNAERHLARCLDALRGIDQVVVLDNGSHDATSPLPDNMPTS</sequence>
<dbReference type="Proteomes" id="UP000831534">
    <property type="component" value="Chromosome"/>
</dbReference>
<proteinExistence type="predicted"/>
<dbReference type="SUPFAM" id="SSF53448">
    <property type="entry name" value="Nucleotide-diphospho-sugar transferases"/>
    <property type="match status" value="1"/>
</dbReference>
<organism evidence="1 2">
    <name type="scientific">Conchiformibius kuhniae</name>
    <dbReference type="NCBI Taxonomy" id="211502"/>
    <lineage>
        <taxon>Bacteria</taxon>
        <taxon>Pseudomonadati</taxon>
        <taxon>Pseudomonadota</taxon>
        <taxon>Betaproteobacteria</taxon>
        <taxon>Neisseriales</taxon>
        <taxon>Neisseriaceae</taxon>
        <taxon>Conchiformibius</taxon>
    </lineage>
</organism>
<evidence type="ECO:0000313" key="2">
    <source>
        <dbReference type="Proteomes" id="UP000831534"/>
    </source>
</evidence>
<dbReference type="EMBL" id="CP091521">
    <property type="protein sequence ID" value="UOP04112.1"/>
    <property type="molecule type" value="Genomic_DNA"/>
</dbReference>
<evidence type="ECO:0000313" key="1">
    <source>
        <dbReference type="EMBL" id="UOP04112.1"/>
    </source>
</evidence>
<reference evidence="1" key="1">
    <citation type="submission" date="2021-12" db="EMBL/GenBank/DDBJ databases">
        <authorList>
            <person name="Veyrier F.J."/>
        </authorList>
    </citation>
    <scope>NUCLEOTIDE SEQUENCE</scope>
    <source>
        <strain evidence="1">17694</strain>
    </source>
</reference>
<keyword evidence="2" id="KW-1185">Reference proteome</keyword>